<name>A0A6J4MPQ6_9ACTN</name>
<accession>A0A6J4MPQ6</accession>
<dbReference type="AlphaFoldDB" id="A0A6J4MPQ6"/>
<comment type="similarity">
    <text evidence="1">Belongs to the UPF0749 family.</text>
</comment>
<evidence type="ECO:0000313" key="4">
    <source>
        <dbReference type="EMBL" id="CAA9363311.1"/>
    </source>
</evidence>
<gene>
    <name evidence="4" type="ORF">AVDCRST_MAG47-361</name>
</gene>
<evidence type="ECO:0000256" key="1">
    <source>
        <dbReference type="ARBA" id="ARBA00009108"/>
    </source>
</evidence>
<feature type="coiled-coil region" evidence="2">
    <location>
        <begin position="93"/>
        <end position="127"/>
    </location>
</feature>
<evidence type="ECO:0000256" key="3">
    <source>
        <dbReference type="SAM" id="MobiDB-lite"/>
    </source>
</evidence>
<dbReference type="InterPro" id="IPR010273">
    <property type="entry name" value="DUF881"/>
</dbReference>
<dbReference type="Pfam" id="PF05949">
    <property type="entry name" value="DUF881"/>
    <property type="match status" value="1"/>
</dbReference>
<dbReference type="PANTHER" id="PTHR37313:SF4">
    <property type="entry name" value="CONSERVED MEMBRANE PROTEIN-RELATED"/>
    <property type="match status" value="1"/>
</dbReference>
<evidence type="ECO:0000256" key="2">
    <source>
        <dbReference type="SAM" id="Coils"/>
    </source>
</evidence>
<organism evidence="4">
    <name type="scientific">uncultured Nocardioidaceae bacterium</name>
    <dbReference type="NCBI Taxonomy" id="253824"/>
    <lineage>
        <taxon>Bacteria</taxon>
        <taxon>Bacillati</taxon>
        <taxon>Actinomycetota</taxon>
        <taxon>Actinomycetes</taxon>
        <taxon>Propionibacteriales</taxon>
        <taxon>Nocardioidaceae</taxon>
        <taxon>environmental samples</taxon>
    </lineage>
</organism>
<reference evidence="4" key="1">
    <citation type="submission" date="2020-02" db="EMBL/GenBank/DDBJ databases">
        <authorList>
            <person name="Meier V. D."/>
        </authorList>
    </citation>
    <scope>NUCLEOTIDE SEQUENCE</scope>
    <source>
        <strain evidence="4">AVDCRST_MAG47</strain>
    </source>
</reference>
<keyword evidence="2" id="KW-0175">Coiled coil</keyword>
<dbReference type="GO" id="GO:0005886">
    <property type="term" value="C:plasma membrane"/>
    <property type="evidence" value="ECO:0007669"/>
    <property type="project" value="TreeGrafter"/>
</dbReference>
<dbReference type="Gene3D" id="3.30.70.1880">
    <property type="entry name" value="Protein of unknown function DUF881"/>
    <property type="match status" value="1"/>
</dbReference>
<feature type="region of interest" description="Disordered" evidence="3">
    <location>
        <begin position="26"/>
        <end position="51"/>
    </location>
</feature>
<proteinExistence type="inferred from homology"/>
<protein>
    <submittedName>
        <fullName evidence="4">FIG215594: Membrane spanning protein</fullName>
    </submittedName>
</protein>
<dbReference type="PANTHER" id="PTHR37313">
    <property type="entry name" value="UPF0749 PROTEIN RV1825"/>
    <property type="match status" value="1"/>
</dbReference>
<feature type="compositionally biased region" description="Basic residues" evidence="3">
    <location>
        <begin position="1"/>
        <end position="11"/>
    </location>
</feature>
<feature type="region of interest" description="Disordered" evidence="3">
    <location>
        <begin position="1"/>
        <end position="20"/>
    </location>
</feature>
<feature type="compositionally biased region" description="Gly residues" evidence="3">
    <location>
        <begin position="29"/>
        <end position="46"/>
    </location>
</feature>
<sequence length="293" mass="30632">MDGSGTHRKPGARAVRSSLTHRLVRLRGPLGGPLRGSSGADGGGTPTRGRSLGWRLATPVAFLGAGALLVTSGVNSAGTDLRPSQYADLADLAQQETDRVAGLQDRVAELTAEIEELSGELDSGTMDQVQADIDALSGPAGLTAMKGPGLTVTLEDAPEAIRDSVSDENVRDTIVHQQDIQAVVNAMWAGGAEAMTLQGQRVVSTTGIKCVGNTVLLHGVTYSPPYVISAVGDPDVMRESIESSPYIQAYLDAVEQWRVGWDVEVEESIEAPAYAGTTDMRYARATANGSDGS</sequence>
<dbReference type="EMBL" id="CADCUK010000025">
    <property type="protein sequence ID" value="CAA9363311.1"/>
    <property type="molecule type" value="Genomic_DNA"/>
</dbReference>